<gene>
    <name evidence="1" type="ORF">I4F81_004239</name>
</gene>
<organism evidence="1 2">
    <name type="scientific">Pyropia yezoensis</name>
    <name type="common">Susabi-nori</name>
    <name type="synonym">Porphyra yezoensis</name>
    <dbReference type="NCBI Taxonomy" id="2788"/>
    <lineage>
        <taxon>Eukaryota</taxon>
        <taxon>Rhodophyta</taxon>
        <taxon>Bangiophyceae</taxon>
        <taxon>Bangiales</taxon>
        <taxon>Bangiaceae</taxon>
        <taxon>Pyropia</taxon>
    </lineage>
</organism>
<dbReference type="EMBL" id="CM020618">
    <property type="protein sequence ID" value="KAK1861658.1"/>
    <property type="molecule type" value="Genomic_DNA"/>
</dbReference>
<name>A0ACC3BVL5_PYRYE</name>
<proteinExistence type="predicted"/>
<reference evidence="1" key="1">
    <citation type="submission" date="2019-11" db="EMBL/GenBank/DDBJ databases">
        <title>Nori genome reveals adaptations in red seaweeds to the harsh intertidal environment.</title>
        <authorList>
            <person name="Wang D."/>
            <person name="Mao Y."/>
        </authorList>
    </citation>
    <scope>NUCLEOTIDE SEQUENCE</scope>
    <source>
        <tissue evidence="1">Gametophyte</tissue>
    </source>
</reference>
<sequence length="130" mass="14549">MQETLEVGKLKAQVWDLGGQESIRPYWRSYFSHQEAVVFVVDSCDSARLDVARRELMAVLDEEELRTALVCVLANKQDRPEALPAAAIAEALSLTSIRDRKWTIISASALRGEGLKEGFQWIASELDNKA</sequence>
<accession>A0ACC3BVL5</accession>
<evidence type="ECO:0000313" key="1">
    <source>
        <dbReference type="EMBL" id="KAK1861658.1"/>
    </source>
</evidence>
<keyword evidence="2" id="KW-1185">Reference proteome</keyword>
<evidence type="ECO:0000313" key="2">
    <source>
        <dbReference type="Proteomes" id="UP000798662"/>
    </source>
</evidence>
<dbReference type="Proteomes" id="UP000798662">
    <property type="component" value="Chromosome 1"/>
</dbReference>
<protein>
    <submittedName>
        <fullName evidence="1">Uncharacterized protein</fullName>
    </submittedName>
</protein>
<comment type="caution">
    <text evidence="1">The sequence shown here is derived from an EMBL/GenBank/DDBJ whole genome shotgun (WGS) entry which is preliminary data.</text>
</comment>